<gene>
    <name evidence="2" type="ORF">QVN42_08120</name>
</gene>
<name>A0AAW7K4R6_9GAMM</name>
<evidence type="ECO:0000313" key="2">
    <source>
        <dbReference type="EMBL" id="MDN0087359.1"/>
    </source>
</evidence>
<accession>A0AAW7K4R6</accession>
<organism evidence="2 3">
    <name type="scientific">Yersinia nurmii</name>
    <dbReference type="NCBI Taxonomy" id="685706"/>
    <lineage>
        <taxon>Bacteria</taxon>
        <taxon>Pseudomonadati</taxon>
        <taxon>Pseudomonadota</taxon>
        <taxon>Gammaproteobacteria</taxon>
        <taxon>Enterobacterales</taxon>
        <taxon>Yersiniaceae</taxon>
        <taxon>Yersinia</taxon>
    </lineage>
</organism>
<proteinExistence type="predicted"/>
<dbReference type="Proteomes" id="UP001167864">
    <property type="component" value="Unassembled WGS sequence"/>
</dbReference>
<dbReference type="InterPro" id="IPR014914">
    <property type="entry name" value="RES_dom"/>
</dbReference>
<dbReference type="SMART" id="SM00953">
    <property type="entry name" value="RES"/>
    <property type="match status" value="1"/>
</dbReference>
<reference evidence="2" key="1">
    <citation type="submission" date="2023-06" db="EMBL/GenBank/DDBJ databases">
        <authorList>
            <person name="Polev D.E."/>
            <person name="Saitova A.T."/>
            <person name="Bogumilchik E.A."/>
            <person name="Kokorina G.I."/>
            <person name="Voskresenskaia E.A."/>
        </authorList>
    </citation>
    <scope>NUCLEOTIDE SEQUENCE</scope>
    <source>
        <strain evidence="2">2145 StPb PI</strain>
    </source>
</reference>
<dbReference type="Pfam" id="PF08808">
    <property type="entry name" value="RES"/>
    <property type="match status" value="1"/>
</dbReference>
<evidence type="ECO:0000313" key="3">
    <source>
        <dbReference type="Proteomes" id="UP001167864"/>
    </source>
</evidence>
<evidence type="ECO:0000259" key="1">
    <source>
        <dbReference type="SMART" id="SM00953"/>
    </source>
</evidence>
<dbReference type="RefSeq" id="WP_289817835.1">
    <property type="nucleotide sequence ID" value="NZ_JAUEHU010000006.1"/>
</dbReference>
<dbReference type="EMBL" id="JAUEHU010000006">
    <property type="protein sequence ID" value="MDN0087359.1"/>
    <property type="molecule type" value="Genomic_DNA"/>
</dbReference>
<sequence>MMLYRIVHNRFAATAWSGYGAETYGGRWNHKGHSAIYLASSISLAMLETLVHVEDSATLNDFNLFQIAIPDNAIMALQQEDWPRGWRDDPAPVATMDIGTEWLSSVSSVGLLVPSTLVPLERNMLVNPKHRDFTPCLTSVASLDFSFDPRLK</sequence>
<comment type="caution">
    <text evidence="2">The sequence shown here is derived from an EMBL/GenBank/DDBJ whole genome shotgun (WGS) entry which is preliminary data.</text>
</comment>
<feature type="domain" description="RES" evidence="1">
    <location>
        <begin position="15"/>
        <end position="140"/>
    </location>
</feature>
<protein>
    <submittedName>
        <fullName evidence="2">RES domain-containing protein</fullName>
    </submittedName>
</protein>
<dbReference type="AlphaFoldDB" id="A0AAW7K4R6"/>